<evidence type="ECO:0000313" key="2">
    <source>
        <dbReference type="EMBL" id="KIK36929.1"/>
    </source>
</evidence>
<dbReference type="HOGENOM" id="CLU_120127_0_0_1"/>
<protein>
    <submittedName>
        <fullName evidence="2">Uncharacterized protein</fullName>
    </submittedName>
</protein>
<keyword evidence="3" id="KW-1185">Reference proteome</keyword>
<reference evidence="2 3" key="1">
    <citation type="submission" date="2014-04" db="EMBL/GenBank/DDBJ databases">
        <authorList>
            <consortium name="DOE Joint Genome Institute"/>
            <person name="Kuo A."/>
            <person name="Ruytinx J."/>
            <person name="Rineau F."/>
            <person name="Colpaert J."/>
            <person name="Kohler A."/>
            <person name="Nagy L.G."/>
            <person name="Floudas D."/>
            <person name="Copeland A."/>
            <person name="Barry K.W."/>
            <person name="Cichocki N."/>
            <person name="Veneault-Fourrey C."/>
            <person name="LaButti K."/>
            <person name="Lindquist E.A."/>
            <person name="Lipzen A."/>
            <person name="Lundell T."/>
            <person name="Morin E."/>
            <person name="Murat C."/>
            <person name="Sun H."/>
            <person name="Tunlid A."/>
            <person name="Henrissat B."/>
            <person name="Grigoriev I.V."/>
            <person name="Hibbett D.S."/>
            <person name="Martin F."/>
            <person name="Nordberg H.P."/>
            <person name="Cantor M.N."/>
            <person name="Hua S.X."/>
        </authorList>
    </citation>
    <scope>NUCLEOTIDE SEQUENCE [LARGE SCALE GENOMIC DNA]</scope>
    <source>
        <strain evidence="2 3">UH-Slu-Lm8-n1</strain>
    </source>
</reference>
<gene>
    <name evidence="2" type="ORF">CY34DRAFT_777419</name>
</gene>
<name>A0A0D0AFK6_9AGAM</name>
<accession>A0A0D0AFK6</accession>
<evidence type="ECO:0000256" key="1">
    <source>
        <dbReference type="SAM" id="MobiDB-lite"/>
    </source>
</evidence>
<sequence length="185" mass="20294">MSISSDTTPYSLQSYSTLPPQGGLCLSSPGHNINTSVQNARTESYPSRAPSSQSTSFRGSCAPIEEEEEEERRRLNFRGATGWLFPDHAASRHQRDHAKPSDWTLSSTPSFPSTSFIRRLGTLAREEDEWISMEPQSSLFSACDINASVPLPSAQAGPYPSCTPSPPSTSFIRSLCTLFEEGEEE</sequence>
<reference evidence="3" key="2">
    <citation type="submission" date="2015-01" db="EMBL/GenBank/DDBJ databases">
        <title>Evolutionary Origins and Diversification of the Mycorrhizal Mutualists.</title>
        <authorList>
            <consortium name="DOE Joint Genome Institute"/>
            <consortium name="Mycorrhizal Genomics Consortium"/>
            <person name="Kohler A."/>
            <person name="Kuo A."/>
            <person name="Nagy L.G."/>
            <person name="Floudas D."/>
            <person name="Copeland A."/>
            <person name="Barry K.W."/>
            <person name="Cichocki N."/>
            <person name="Veneault-Fourrey C."/>
            <person name="LaButti K."/>
            <person name="Lindquist E.A."/>
            <person name="Lipzen A."/>
            <person name="Lundell T."/>
            <person name="Morin E."/>
            <person name="Murat C."/>
            <person name="Riley R."/>
            <person name="Ohm R."/>
            <person name="Sun H."/>
            <person name="Tunlid A."/>
            <person name="Henrissat B."/>
            <person name="Grigoriev I.V."/>
            <person name="Hibbett D.S."/>
            <person name="Martin F."/>
        </authorList>
    </citation>
    <scope>NUCLEOTIDE SEQUENCE [LARGE SCALE GENOMIC DNA]</scope>
    <source>
        <strain evidence="3">UH-Slu-Lm8-n1</strain>
    </source>
</reference>
<evidence type="ECO:0000313" key="3">
    <source>
        <dbReference type="Proteomes" id="UP000054485"/>
    </source>
</evidence>
<feature type="compositionally biased region" description="Polar residues" evidence="1">
    <location>
        <begin position="29"/>
        <end position="58"/>
    </location>
</feature>
<dbReference type="InParanoid" id="A0A0D0AFK6"/>
<dbReference type="Proteomes" id="UP000054485">
    <property type="component" value="Unassembled WGS sequence"/>
</dbReference>
<dbReference type="AlphaFoldDB" id="A0A0D0AFK6"/>
<feature type="region of interest" description="Disordered" evidence="1">
    <location>
        <begin position="1"/>
        <end position="107"/>
    </location>
</feature>
<dbReference type="EMBL" id="KN835488">
    <property type="protein sequence ID" value="KIK36929.1"/>
    <property type="molecule type" value="Genomic_DNA"/>
</dbReference>
<feature type="compositionally biased region" description="Polar residues" evidence="1">
    <location>
        <begin position="1"/>
        <end position="19"/>
    </location>
</feature>
<proteinExistence type="predicted"/>
<organism evidence="2 3">
    <name type="scientific">Suillus luteus UH-Slu-Lm8-n1</name>
    <dbReference type="NCBI Taxonomy" id="930992"/>
    <lineage>
        <taxon>Eukaryota</taxon>
        <taxon>Fungi</taxon>
        <taxon>Dikarya</taxon>
        <taxon>Basidiomycota</taxon>
        <taxon>Agaricomycotina</taxon>
        <taxon>Agaricomycetes</taxon>
        <taxon>Agaricomycetidae</taxon>
        <taxon>Boletales</taxon>
        <taxon>Suillineae</taxon>
        <taxon>Suillaceae</taxon>
        <taxon>Suillus</taxon>
    </lineage>
</organism>